<feature type="active site" description="Proton donor" evidence="13">
    <location>
        <position position="100"/>
    </location>
</feature>
<evidence type="ECO:0000256" key="11">
    <source>
        <dbReference type="ARBA" id="ARBA00048802"/>
    </source>
</evidence>
<evidence type="ECO:0000256" key="14">
    <source>
        <dbReference type="PIRSR" id="PIRSR006621-2"/>
    </source>
</evidence>
<keyword evidence="4 12" id="KW-0285">Flavoprotein</keyword>
<protein>
    <recommendedName>
        <fullName evidence="12">tRNA-dihydrouridine synthase</fullName>
        <ecNumber evidence="12">1.3.1.-</ecNumber>
    </recommendedName>
</protein>
<dbReference type="PIRSF" id="PIRSF006621">
    <property type="entry name" value="Dus"/>
    <property type="match status" value="1"/>
</dbReference>
<keyword evidence="3" id="KW-0820">tRNA-binding</keyword>
<name>A0A1F4ZUY9_9BACT</name>
<evidence type="ECO:0000256" key="4">
    <source>
        <dbReference type="ARBA" id="ARBA00022630"/>
    </source>
</evidence>
<evidence type="ECO:0000313" key="17">
    <source>
        <dbReference type="Proteomes" id="UP000176424"/>
    </source>
</evidence>
<dbReference type="InterPro" id="IPR013785">
    <property type="entry name" value="Aldolase_TIM"/>
</dbReference>
<comment type="catalytic activity">
    <reaction evidence="10">
        <text>a 5,6-dihydrouridine in tRNA + NADP(+) = a uridine in tRNA + NADPH + H(+)</text>
        <dbReference type="Rhea" id="RHEA:23624"/>
        <dbReference type="Rhea" id="RHEA-COMP:13339"/>
        <dbReference type="Rhea" id="RHEA-COMP:13887"/>
        <dbReference type="ChEBI" id="CHEBI:15378"/>
        <dbReference type="ChEBI" id="CHEBI:57783"/>
        <dbReference type="ChEBI" id="CHEBI:58349"/>
        <dbReference type="ChEBI" id="CHEBI:65315"/>
        <dbReference type="ChEBI" id="CHEBI:74443"/>
    </reaction>
</comment>
<evidence type="ECO:0000256" key="1">
    <source>
        <dbReference type="ARBA" id="ARBA00001917"/>
    </source>
</evidence>
<dbReference type="PANTHER" id="PTHR45846">
    <property type="entry name" value="TRNA-DIHYDROURIDINE(47) SYNTHASE [NAD(P)(+)]-LIKE"/>
    <property type="match status" value="1"/>
</dbReference>
<gene>
    <name evidence="16" type="ORF">A2397_06305</name>
</gene>
<dbReference type="InterPro" id="IPR018517">
    <property type="entry name" value="tRNA_hU_synthase_CS"/>
</dbReference>
<evidence type="ECO:0000259" key="15">
    <source>
        <dbReference type="Pfam" id="PF01207"/>
    </source>
</evidence>
<comment type="cofactor">
    <cofactor evidence="1 12 14">
        <name>FMN</name>
        <dbReference type="ChEBI" id="CHEBI:58210"/>
    </cofactor>
</comment>
<feature type="binding site" evidence="14">
    <location>
        <position position="70"/>
    </location>
    <ligand>
        <name>FMN</name>
        <dbReference type="ChEBI" id="CHEBI:58210"/>
    </ligand>
</feature>
<evidence type="ECO:0000256" key="10">
    <source>
        <dbReference type="ARBA" id="ARBA00048205"/>
    </source>
</evidence>
<evidence type="ECO:0000256" key="6">
    <source>
        <dbReference type="ARBA" id="ARBA00022694"/>
    </source>
</evidence>
<dbReference type="PROSITE" id="PS01136">
    <property type="entry name" value="UPF0034"/>
    <property type="match status" value="1"/>
</dbReference>
<dbReference type="EC" id="1.3.1.-" evidence="12"/>
<dbReference type="SUPFAM" id="SSF51395">
    <property type="entry name" value="FMN-linked oxidoreductases"/>
    <property type="match status" value="1"/>
</dbReference>
<feature type="binding site" evidence="14">
    <location>
        <position position="142"/>
    </location>
    <ligand>
        <name>FMN</name>
        <dbReference type="ChEBI" id="CHEBI:58210"/>
    </ligand>
</feature>
<dbReference type="STRING" id="1797263.A2397_06305"/>
<evidence type="ECO:0000256" key="3">
    <source>
        <dbReference type="ARBA" id="ARBA00022555"/>
    </source>
</evidence>
<evidence type="ECO:0000256" key="12">
    <source>
        <dbReference type="PIRNR" id="PIRNR006621"/>
    </source>
</evidence>
<evidence type="ECO:0000256" key="5">
    <source>
        <dbReference type="ARBA" id="ARBA00022643"/>
    </source>
</evidence>
<keyword evidence="8" id="KW-0694">RNA-binding</keyword>
<dbReference type="Pfam" id="PF01207">
    <property type="entry name" value="Dus"/>
    <property type="match status" value="1"/>
</dbReference>
<feature type="domain" description="DUS-like FMN-binding" evidence="15">
    <location>
        <begin position="16"/>
        <end position="299"/>
    </location>
</feature>
<reference evidence="16 17" key="1">
    <citation type="journal article" date="2016" name="Nat. Commun.">
        <title>Thousands of microbial genomes shed light on interconnected biogeochemical processes in an aquifer system.</title>
        <authorList>
            <person name="Anantharaman K."/>
            <person name="Brown C.T."/>
            <person name="Hug L.A."/>
            <person name="Sharon I."/>
            <person name="Castelle C.J."/>
            <person name="Probst A.J."/>
            <person name="Thomas B.C."/>
            <person name="Singh A."/>
            <person name="Wilkins M.J."/>
            <person name="Karaoz U."/>
            <person name="Brodie E.L."/>
            <person name="Williams K.H."/>
            <person name="Hubbard S.S."/>
            <person name="Banfield J.F."/>
        </authorList>
    </citation>
    <scope>NUCLEOTIDE SEQUENCE [LARGE SCALE GENOMIC DNA]</scope>
</reference>
<evidence type="ECO:0000256" key="9">
    <source>
        <dbReference type="ARBA" id="ARBA00023002"/>
    </source>
</evidence>
<dbReference type="GO" id="GO:0050660">
    <property type="term" value="F:flavin adenine dinucleotide binding"/>
    <property type="evidence" value="ECO:0007669"/>
    <property type="project" value="InterPro"/>
</dbReference>
<dbReference type="InterPro" id="IPR001269">
    <property type="entry name" value="DUS_fam"/>
</dbReference>
<comment type="function">
    <text evidence="2 12">Catalyzes the synthesis of 5,6-dihydrouridine (D), a modified base found in the D-loop of most tRNAs, via the reduction of the C5-C6 double bond in target uridines.</text>
</comment>
<comment type="catalytic activity">
    <reaction evidence="11">
        <text>a 5,6-dihydrouridine in tRNA + NAD(+) = a uridine in tRNA + NADH + H(+)</text>
        <dbReference type="Rhea" id="RHEA:54452"/>
        <dbReference type="Rhea" id="RHEA-COMP:13339"/>
        <dbReference type="Rhea" id="RHEA-COMP:13887"/>
        <dbReference type="ChEBI" id="CHEBI:15378"/>
        <dbReference type="ChEBI" id="CHEBI:57540"/>
        <dbReference type="ChEBI" id="CHEBI:57945"/>
        <dbReference type="ChEBI" id="CHEBI:65315"/>
        <dbReference type="ChEBI" id="CHEBI:74443"/>
    </reaction>
</comment>
<comment type="similarity">
    <text evidence="12">Belongs to the dus family.</text>
</comment>
<dbReference type="Gene3D" id="3.20.20.70">
    <property type="entry name" value="Aldolase class I"/>
    <property type="match status" value="1"/>
</dbReference>
<feature type="binding site" evidence="14">
    <location>
        <position position="170"/>
    </location>
    <ligand>
        <name>FMN</name>
        <dbReference type="ChEBI" id="CHEBI:58210"/>
    </ligand>
</feature>
<dbReference type="InterPro" id="IPR035587">
    <property type="entry name" value="DUS-like_FMN-bd"/>
</dbReference>
<keyword evidence="5 12" id="KW-0288">FMN</keyword>
<dbReference type="Gene3D" id="1.10.1200.80">
    <property type="entry name" value="Putative flavin oxidoreducatase, domain 2"/>
    <property type="match status" value="1"/>
</dbReference>
<keyword evidence="7" id="KW-0521">NADP</keyword>
<accession>A0A1F4ZUY9</accession>
<evidence type="ECO:0000256" key="2">
    <source>
        <dbReference type="ARBA" id="ARBA00002790"/>
    </source>
</evidence>
<evidence type="ECO:0000256" key="13">
    <source>
        <dbReference type="PIRSR" id="PIRSR006621-1"/>
    </source>
</evidence>
<comment type="caution">
    <text evidence="16">The sequence shown here is derived from an EMBL/GenBank/DDBJ whole genome shotgun (WGS) entry which is preliminary data.</text>
</comment>
<evidence type="ECO:0000256" key="8">
    <source>
        <dbReference type="ARBA" id="ARBA00022884"/>
    </source>
</evidence>
<proteinExistence type="inferred from homology"/>
<dbReference type="Proteomes" id="UP000176424">
    <property type="component" value="Unassembled WGS sequence"/>
</dbReference>
<keyword evidence="9 12" id="KW-0560">Oxidoreductase</keyword>
<evidence type="ECO:0000313" key="16">
    <source>
        <dbReference type="EMBL" id="OGD09908.1"/>
    </source>
</evidence>
<feature type="binding site" evidence="14">
    <location>
        <begin position="230"/>
        <end position="231"/>
    </location>
    <ligand>
        <name>FMN</name>
        <dbReference type="ChEBI" id="CHEBI:58210"/>
    </ligand>
</feature>
<keyword evidence="6 12" id="KW-0819">tRNA processing</keyword>
<sequence>MDLGFWGKLSKPFTVLAPMEDVTDTTFRQMIAKIARPDVFFTEFSNVEAIIHGELSRLKFTRSEKPIAAQIWGTEPESFLKAAKIVKDLGFDGVDINMGCPVRDVVKIGCGGARIKPEFRNQNAEIIQATKEGARGLPVSVKTRIGFSQIETEDWLGFLLNQNLAAITVHGRLVKEMSKYPANWEEIGKAVSLKNESGVETLIIGNGDVASYSQVEEKREKYGVDGVMIGRAVLTNPAVFDKNGRVLTIDERLDYLAAHAKLFKKTWANVRSMTEFRKMVKMYVNGFEGAAEMRQKLMENY</sequence>
<dbReference type="EMBL" id="MEXR01000019">
    <property type="protein sequence ID" value="OGD09908.1"/>
    <property type="molecule type" value="Genomic_DNA"/>
</dbReference>
<dbReference type="InterPro" id="IPR024036">
    <property type="entry name" value="tRNA-dHydroUridine_Synthase_C"/>
</dbReference>
<evidence type="ECO:0000256" key="7">
    <source>
        <dbReference type="ARBA" id="ARBA00022857"/>
    </source>
</evidence>
<dbReference type="GO" id="GO:0000049">
    <property type="term" value="F:tRNA binding"/>
    <property type="evidence" value="ECO:0007669"/>
    <property type="project" value="UniProtKB-KW"/>
</dbReference>
<dbReference type="CDD" id="cd02801">
    <property type="entry name" value="DUS_like_FMN"/>
    <property type="match status" value="1"/>
</dbReference>
<dbReference type="AlphaFoldDB" id="A0A1F4ZUY9"/>
<dbReference type="GO" id="GO:0017150">
    <property type="term" value="F:tRNA dihydrouridine synthase activity"/>
    <property type="evidence" value="ECO:0007669"/>
    <property type="project" value="InterPro"/>
</dbReference>
<keyword evidence="14" id="KW-0547">Nucleotide-binding</keyword>
<dbReference type="PANTHER" id="PTHR45846:SF1">
    <property type="entry name" value="TRNA-DIHYDROURIDINE(47) SYNTHASE [NAD(P)(+)]-LIKE"/>
    <property type="match status" value="1"/>
</dbReference>
<organism evidence="16 17">
    <name type="scientific">Candidatus Amesbacteria bacterium RIFOXYB1_FULL_44_23</name>
    <dbReference type="NCBI Taxonomy" id="1797263"/>
    <lineage>
        <taxon>Bacteria</taxon>
        <taxon>Candidatus Amesiibacteriota</taxon>
    </lineage>
</organism>